<evidence type="ECO:0000256" key="1">
    <source>
        <dbReference type="ARBA" id="ARBA00022723"/>
    </source>
</evidence>
<evidence type="ECO:0000256" key="4">
    <source>
        <dbReference type="ARBA" id="ARBA00023002"/>
    </source>
</evidence>
<dbReference type="AlphaFoldDB" id="A0AAD4I1B4"/>
<dbReference type="SUPFAM" id="SSF48113">
    <property type="entry name" value="Heme-dependent peroxidases"/>
    <property type="match status" value="1"/>
</dbReference>
<dbReference type="GO" id="GO:0006979">
    <property type="term" value="P:response to oxidative stress"/>
    <property type="evidence" value="ECO:0007669"/>
    <property type="project" value="InterPro"/>
</dbReference>
<keyword evidence="4" id="KW-0560">Oxidoreductase</keyword>
<keyword evidence="3" id="KW-0223">Dioxygenase</keyword>
<dbReference type="PROSITE" id="PS50292">
    <property type="entry name" value="PEROXIDASE_3"/>
    <property type="match status" value="1"/>
</dbReference>
<dbReference type="GO" id="GO:0004601">
    <property type="term" value="F:peroxidase activity"/>
    <property type="evidence" value="ECO:0007669"/>
    <property type="project" value="InterPro"/>
</dbReference>
<keyword evidence="1" id="KW-0479">Metal-binding</keyword>
<comment type="caution">
    <text evidence="6">The sequence shown here is derived from an EMBL/GenBank/DDBJ whole genome shotgun (WGS) entry which is preliminary data.</text>
</comment>
<dbReference type="Gene3D" id="1.10.640.10">
    <property type="entry name" value="Haem peroxidase domain superfamily, animal type"/>
    <property type="match status" value="1"/>
</dbReference>
<dbReference type="InterPro" id="IPR010255">
    <property type="entry name" value="Haem_peroxidase_sf"/>
</dbReference>
<dbReference type="GO" id="GO:0006952">
    <property type="term" value="P:defense response"/>
    <property type="evidence" value="ECO:0007669"/>
    <property type="project" value="UniProtKB-KW"/>
</dbReference>
<proteinExistence type="predicted"/>
<accession>A0AAD4I1B4</accession>
<dbReference type="PANTHER" id="PTHR11903:SF11">
    <property type="entry name" value="ALPHA-DIOXYGENASE 1"/>
    <property type="match status" value="1"/>
</dbReference>
<dbReference type="Pfam" id="PF03098">
    <property type="entry name" value="An_peroxidase"/>
    <property type="match status" value="1"/>
</dbReference>
<keyword evidence="5" id="KW-0408">Iron</keyword>
<keyword evidence="2" id="KW-0611">Plant defense</keyword>
<gene>
    <name evidence="6" type="ORF">G6011_07929</name>
</gene>
<evidence type="ECO:0000313" key="7">
    <source>
        <dbReference type="Proteomes" id="UP001199106"/>
    </source>
</evidence>
<organism evidence="6 7">
    <name type="scientific">Alternaria panax</name>
    <dbReference type="NCBI Taxonomy" id="48097"/>
    <lineage>
        <taxon>Eukaryota</taxon>
        <taxon>Fungi</taxon>
        <taxon>Dikarya</taxon>
        <taxon>Ascomycota</taxon>
        <taxon>Pezizomycotina</taxon>
        <taxon>Dothideomycetes</taxon>
        <taxon>Pleosporomycetidae</taxon>
        <taxon>Pleosporales</taxon>
        <taxon>Pleosporineae</taxon>
        <taxon>Pleosporaceae</taxon>
        <taxon>Alternaria</taxon>
        <taxon>Alternaria sect. Panax</taxon>
    </lineage>
</organism>
<dbReference type="InterPro" id="IPR050783">
    <property type="entry name" value="Oxylipin_biosynth_metab"/>
</dbReference>
<evidence type="ECO:0000256" key="5">
    <source>
        <dbReference type="ARBA" id="ARBA00023004"/>
    </source>
</evidence>
<dbReference type="InterPro" id="IPR037120">
    <property type="entry name" value="Haem_peroxidase_sf_animal"/>
</dbReference>
<dbReference type="InterPro" id="IPR019791">
    <property type="entry name" value="Haem_peroxidase_animal"/>
</dbReference>
<dbReference type="Proteomes" id="UP001199106">
    <property type="component" value="Unassembled WGS sequence"/>
</dbReference>
<evidence type="ECO:0000256" key="2">
    <source>
        <dbReference type="ARBA" id="ARBA00022821"/>
    </source>
</evidence>
<dbReference type="EMBL" id="JAANER010000011">
    <property type="protein sequence ID" value="KAG9185385.1"/>
    <property type="molecule type" value="Genomic_DNA"/>
</dbReference>
<sequence length="150" mass="16861">MFYSFGVNYPGAITLNNTPGFLRDLHAPDGRHIDLSTVDVLRERERERERERGVPRYNAFRRLFHLAPATSFFELTGGNQGVAADLAGVYEDDVGKLDLLVECLAEPLPVGFGLSDMAFRVFILMASRRLKSDRLVTSCYELQVAHVLTL</sequence>
<evidence type="ECO:0000313" key="6">
    <source>
        <dbReference type="EMBL" id="KAG9185385.1"/>
    </source>
</evidence>
<reference evidence="6" key="1">
    <citation type="submission" date="2021-07" db="EMBL/GenBank/DDBJ databases">
        <title>Genome Resource of American Ginseng Black Spot Pathogen Alternaria panax.</title>
        <authorList>
            <person name="Qiu C."/>
            <person name="Wang W."/>
            <person name="Liu Z."/>
        </authorList>
    </citation>
    <scope>NUCLEOTIDE SEQUENCE</scope>
    <source>
        <strain evidence="6">BNCC115425</strain>
    </source>
</reference>
<protein>
    <submittedName>
        <fullName evidence="6">Uncharacterized protein</fullName>
    </submittedName>
</protein>
<name>A0AAD4I1B4_9PLEO</name>
<dbReference type="GO" id="GO:0016702">
    <property type="term" value="F:oxidoreductase activity, acting on single donors with incorporation of molecular oxygen, incorporation of two atoms of oxygen"/>
    <property type="evidence" value="ECO:0007669"/>
    <property type="project" value="TreeGrafter"/>
</dbReference>
<dbReference type="GO" id="GO:0006631">
    <property type="term" value="P:fatty acid metabolic process"/>
    <property type="evidence" value="ECO:0007669"/>
    <property type="project" value="UniProtKB-ARBA"/>
</dbReference>
<keyword evidence="7" id="KW-1185">Reference proteome</keyword>
<dbReference type="GO" id="GO:0020037">
    <property type="term" value="F:heme binding"/>
    <property type="evidence" value="ECO:0007669"/>
    <property type="project" value="InterPro"/>
</dbReference>
<dbReference type="GO" id="GO:0046872">
    <property type="term" value="F:metal ion binding"/>
    <property type="evidence" value="ECO:0007669"/>
    <property type="project" value="UniProtKB-KW"/>
</dbReference>
<evidence type="ECO:0000256" key="3">
    <source>
        <dbReference type="ARBA" id="ARBA00022964"/>
    </source>
</evidence>
<dbReference type="PANTHER" id="PTHR11903">
    <property type="entry name" value="PROSTAGLANDIN G/H SYNTHASE"/>
    <property type="match status" value="1"/>
</dbReference>